<organism evidence="2 3">
    <name type="scientific">Spirodela intermedia</name>
    <name type="common">Intermediate duckweed</name>
    <dbReference type="NCBI Taxonomy" id="51605"/>
    <lineage>
        <taxon>Eukaryota</taxon>
        <taxon>Viridiplantae</taxon>
        <taxon>Streptophyta</taxon>
        <taxon>Embryophyta</taxon>
        <taxon>Tracheophyta</taxon>
        <taxon>Spermatophyta</taxon>
        <taxon>Magnoliopsida</taxon>
        <taxon>Liliopsida</taxon>
        <taxon>Araceae</taxon>
        <taxon>Lemnoideae</taxon>
        <taxon>Spirodela</taxon>
    </lineage>
</organism>
<feature type="compositionally biased region" description="Pro residues" evidence="1">
    <location>
        <begin position="54"/>
        <end position="63"/>
    </location>
</feature>
<accession>A0A7I8JZ18</accession>
<proteinExistence type="predicted"/>
<evidence type="ECO:0000313" key="3">
    <source>
        <dbReference type="Proteomes" id="UP000663760"/>
    </source>
</evidence>
<keyword evidence="3" id="KW-1185">Reference proteome</keyword>
<sequence length="108" mass="11443">MAKELEKVQRRLDAATIGVVVFLLLASTAAGRPAAVENSTTPTKETVRRATQLPAPPPPPPPESTVWVSVSVNQVELPGGNKSLVFYYLPRRATPPSAPSLGGNDIKT</sequence>
<evidence type="ECO:0000313" key="2">
    <source>
        <dbReference type="EMBL" id="CAA7389280.1"/>
    </source>
</evidence>
<feature type="region of interest" description="Disordered" evidence="1">
    <location>
        <begin position="31"/>
        <end position="64"/>
    </location>
</feature>
<protein>
    <submittedName>
        <fullName evidence="2">Uncharacterized protein</fullName>
    </submittedName>
</protein>
<dbReference type="Proteomes" id="UP000663760">
    <property type="component" value="Chromosome 1"/>
</dbReference>
<evidence type="ECO:0000256" key="1">
    <source>
        <dbReference type="SAM" id="MobiDB-lite"/>
    </source>
</evidence>
<dbReference type="EMBL" id="LR746264">
    <property type="protein sequence ID" value="CAA7389280.1"/>
    <property type="molecule type" value="Genomic_DNA"/>
</dbReference>
<name>A0A7I8JZ18_SPIIN</name>
<dbReference type="AlphaFoldDB" id="A0A7I8JZ18"/>
<gene>
    <name evidence="2" type="ORF">SI8410_01001358</name>
</gene>
<reference evidence="2" key="1">
    <citation type="submission" date="2020-02" db="EMBL/GenBank/DDBJ databases">
        <authorList>
            <person name="Scholz U."/>
            <person name="Mascher M."/>
            <person name="Fiebig A."/>
        </authorList>
    </citation>
    <scope>NUCLEOTIDE SEQUENCE</scope>
</reference>